<keyword evidence="2" id="KW-1185">Reference proteome</keyword>
<gene>
    <name evidence="1" type="ORF">GCM10009755_05540</name>
</gene>
<dbReference type="Proteomes" id="UP001500755">
    <property type="component" value="Unassembled WGS sequence"/>
</dbReference>
<proteinExistence type="predicted"/>
<sequence length="202" mass="22569">MKVTNESTSTNDLGVTSVRHPAVQAQYAHDVAAEKAVFGAVRPCAMGKMILRESAPDADPHDPVLGENLYPYVHFADQEVLRHQLLTPRAHVPDLTRLLDSDPEAWRRFHLRVDLLRKEGRAVFIHGLGSAAMSVAAHLHAHVFTLGEKIEHFDYDPEAGRVRIRAGGRWLVDTVNENSVPAPTPWEPEPSACDRLYEERFG</sequence>
<dbReference type="RefSeq" id="WP_344306755.1">
    <property type="nucleotide sequence ID" value="NZ_BAAANO010000005.1"/>
</dbReference>
<evidence type="ECO:0008006" key="3">
    <source>
        <dbReference type="Google" id="ProtNLM"/>
    </source>
</evidence>
<accession>A0ABN2T809</accession>
<evidence type="ECO:0000313" key="1">
    <source>
        <dbReference type="EMBL" id="GAA2000599.1"/>
    </source>
</evidence>
<organism evidence="1 2">
    <name type="scientific">Brevibacterium samyangense</name>
    <dbReference type="NCBI Taxonomy" id="366888"/>
    <lineage>
        <taxon>Bacteria</taxon>
        <taxon>Bacillati</taxon>
        <taxon>Actinomycetota</taxon>
        <taxon>Actinomycetes</taxon>
        <taxon>Micrococcales</taxon>
        <taxon>Brevibacteriaceae</taxon>
        <taxon>Brevibacterium</taxon>
    </lineage>
</organism>
<comment type="caution">
    <text evidence="1">The sequence shown here is derived from an EMBL/GenBank/DDBJ whole genome shotgun (WGS) entry which is preliminary data.</text>
</comment>
<dbReference type="InterPro" id="IPR036265">
    <property type="entry name" value="HIT-like_sf"/>
</dbReference>
<dbReference type="SUPFAM" id="SSF54197">
    <property type="entry name" value="HIT-like"/>
    <property type="match status" value="1"/>
</dbReference>
<evidence type="ECO:0000313" key="2">
    <source>
        <dbReference type="Proteomes" id="UP001500755"/>
    </source>
</evidence>
<dbReference type="EMBL" id="BAAANO010000005">
    <property type="protein sequence ID" value="GAA2000599.1"/>
    <property type="molecule type" value="Genomic_DNA"/>
</dbReference>
<name>A0ABN2T809_9MICO</name>
<reference evidence="1 2" key="1">
    <citation type="journal article" date="2019" name="Int. J. Syst. Evol. Microbiol.">
        <title>The Global Catalogue of Microorganisms (GCM) 10K type strain sequencing project: providing services to taxonomists for standard genome sequencing and annotation.</title>
        <authorList>
            <consortium name="The Broad Institute Genomics Platform"/>
            <consortium name="The Broad Institute Genome Sequencing Center for Infectious Disease"/>
            <person name="Wu L."/>
            <person name="Ma J."/>
        </authorList>
    </citation>
    <scope>NUCLEOTIDE SEQUENCE [LARGE SCALE GENOMIC DNA]</scope>
    <source>
        <strain evidence="1 2">JCM 14546</strain>
    </source>
</reference>
<protein>
    <recommendedName>
        <fullName evidence="3">HIT domain-containing protein</fullName>
    </recommendedName>
</protein>